<dbReference type="Proteomes" id="UP000024332">
    <property type="component" value="Unassembled WGS sequence"/>
</dbReference>
<organism evidence="2 3">
    <name type="scientific">Candidatus Acidianus copahuensis</name>
    <dbReference type="NCBI Taxonomy" id="1160895"/>
    <lineage>
        <taxon>Archaea</taxon>
        <taxon>Thermoproteota</taxon>
        <taxon>Thermoprotei</taxon>
        <taxon>Sulfolobales</taxon>
        <taxon>Sulfolobaceae</taxon>
        <taxon>Acidianus</taxon>
    </lineage>
</organism>
<dbReference type="Pfam" id="PF13614">
    <property type="entry name" value="AAA_31"/>
    <property type="match status" value="1"/>
</dbReference>
<proteinExistence type="predicted"/>
<dbReference type="STRING" id="1160895.CM19_11330"/>
<accession>A0A031LIZ6</accession>
<comment type="caution">
    <text evidence="2">The sequence shown here is derived from an EMBL/GenBank/DDBJ whole genome shotgun (WGS) entry which is preliminary data.</text>
</comment>
<dbReference type="Gene3D" id="3.40.50.300">
    <property type="entry name" value="P-loop containing nucleotide triphosphate hydrolases"/>
    <property type="match status" value="1"/>
</dbReference>
<dbReference type="InterPro" id="IPR025669">
    <property type="entry name" value="AAA_dom"/>
</dbReference>
<dbReference type="AlphaFoldDB" id="A0A031LIZ6"/>
<dbReference type="RefSeq" id="WP_048100436.1">
    <property type="nucleotide sequence ID" value="NZ_JFZT01000057.1"/>
</dbReference>
<protein>
    <recommendedName>
        <fullName evidence="1">AAA domain-containing protein</fullName>
    </recommendedName>
</protein>
<evidence type="ECO:0000313" key="3">
    <source>
        <dbReference type="Proteomes" id="UP000024332"/>
    </source>
</evidence>
<dbReference type="OrthoDB" id="36110at2157"/>
<reference evidence="2 3" key="1">
    <citation type="submission" date="2014-03" db="EMBL/GenBank/DDBJ databases">
        <title>Draft genome sequence of the novel thermoacidophilic archaea Acidianus copahuensis ALE1 strain, isolated from Copahue volcanic area in Neuquen Argentina.</title>
        <authorList>
            <person name="Urbieta M.S."/>
            <person name="Rascovan N."/>
            <person name="Castro C."/>
            <person name="Revale S."/>
            <person name="Giaveno M.A."/>
            <person name="Vazquez M.P."/>
            <person name="Donati E.R."/>
        </authorList>
    </citation>
    <scope>NUCLEOTIDE SEQUENCE [LARGE SCALE GENOMIC DNA]</scope>
    <source>
        <strain evidence="2 3">ALE1</strain>
    </source>
</reference>
<sequence length="255" mass="29242">MIRITILGIKGGVGKSTFALLLSRELSKYKNVILLDRDLLGYSSRIAGIESDGLLSSIINEEKDTKDYYKEITRDDHKLGILKLIAPIGSWEKNENLLEKDKKVEEKFANEYKRIISSDYDILIVDNPPLITPSFFFIKEELTLFSSVFSTSKIMGIFVSDFSNVSITSTMRYATEALKFTNFRLIPYYFIINMVPPGIDLDLKDLEEKIKKMGFQYLLQINFIDELVNFSGKIDDLPDLKQIYEISTNILKLTT</sequence>
<gene>
    <name evidence="2" type="ORF">CM19_11330</name>
</gene>
<dbReference type="SUPFAM" id="SSF52540">
    <property type="entry name" value="P-loop containing nucleoside triphosphate hydrolases"/>
    <property type="match status" value="1"/>
</dbReference>
<evidence type="ECO:0000259" key="1">
    <source>
        <dbReference type="Pfam" id="PF13614"/>
    </source>
</evidence>
<dbReference type="InterPro" id="IPR027417">
    <property type="entry name" value="P-loop_NTPase"/>
</dbReference>
<dbReference type="EMBL" id="JFZT01000057">
    <property type="protein sequence ID" value="EZQ02122.1"/>
    <property type="molecule type" value="Genomic_DNA"/>
</dbReference>
<name>A0A031LIZ6_9CREN</name>
<evidence type="ECO:0000313" key="2">
    <source>
        <dbReference type="EMBL" id="EZQ02122.1"/>
    </source>
</evidence>
<feature type="domain" description="AAA" evidence="1">
    <location>
        <begin position="4"/>
        <end position="130"/>
    </location>
</feature>
<keyword evidence="3" id="KW-1185">Reference proteome</keyword>